<dbReference type="Proteomes" id="UP001226691">
    <property type="component" value="Unassembled WGS sequence"/>
</dbReference>
<feature type="compositionally biased region" description="Pro residues" evidence="5">
    <location>
        <begin position="134"/>
        <end position="146"/>
    </location>
</feature>
<evidence type="ECO:0000256" key="3">
    <source>
        <dbReference type="ARBA" id="ARBA00022729"/>
    </source>
</evidence>
<evidence type="ECO:0000313" key="10">
    <source>
        <dbReference type="Proteomes" id="UP001226691"/>
    </source>
</evidence>
<dbReference type="EMBL" id="JAUTBF010000001">
    <property type="protein sequence ID" value="MDQ1122544.1"/>
    <property type="molecule type" value="Genomic_DNA"/>
</dbReference>
<evidence type="ECO:0000256" key="2">
    <source>
        <dbReference type="ARBA" id="ARBA00022723"/>
    </source>
</evidence>
<dbReference type="InterPro" id="IPR032694">
    <property type="entry name" value="CopC/D"/>
</dbReference>
<keyword evidence="6" id="KW-0472">Membrane</keyword>
<comment type="caution">
    <text evidence="9">The sequence shown here is derived from an EMBL/GenBank/DDBJ whole genome shotgun (WGS) entry which is preliminary data.</text>
</comment>
<keyword evidence="6" id="KW-1133">Transmembrane helix</keyword>
<dbReference type="InterPro" id="IPR006311">
    <property type="entry name" value="TAT_signal"/>
</dbReference>
<feature type="chain" id="PRO_5047414518" evidence="7">
    <location>
        <begin position="36"/>
        <end position="216"/>
    </location>
</feature>
<evidence type="ECO:0000256" key="5">
    <source>
        <dbReference type="SAM" id="MobiDB-lite"/>
    </source>
</evidence>
<dbReference type="SUPFAM" id="SSF81296">
    <property type="entry name" value="E set domains"/>
    <property type="match status" value="1"/>
</dbReference>
<comment type="subcellular location">
    <subcellularLocation>
        <location evidence="1">Cell envelope</location>
    </subcellularLocation>
</comment>
<feature type="signal peptide" evidence="7">
    <location>
        <begin position="1"/>
        <end position="35"/>
    </location>
</feature>
<keyword evidence="6" id="KW-0812">Transmembrane</keyword>
<dbReference type="PROSITE" id="PS51318">
    <property type="entry name" value="TAT"/>
    <property type="match status" value="1"/>
</dbReference>
<evidence type="ECO:0000256" key="1">
    <source>
        <dbReference type="ARBA" id="ARBA00004196"/>
    </source>
</evidence>
<sequence length="216" mass="21450">MTSRMAPRRRALPALLAAALLTVATLLVPALPAAAHDELVSTDPSADAVLDALPDRITFTFSADILPDQGATVIEVTDSAGASLASGAPTVDGSTVTQTLTGSASGPVSVLWRVVSSDGHPIDGSFSFAVPAASPTPAPTPTPTSAPTPSASATVTPSAIADPVATPSDTEQAASPLPWILLAVALLAVVGALVYLVTARGRGRSTGDRSAGTPGR</sequence>
<organism evidence="9 10">
    <name type="scientific">Microbacterium trichothecenolyticum</name>
    <name type="common">Aureobacterium trichothecenolyticum</name>
    <dbReference type="NCBI Taxonomy" id="69370"/>
    <lineage>
        <taxon>Bacteria</taxon>
        <taxon>Bacillati</taxon>
        <taxon>Actinomycetota</taxon>
        <taxon>Actinomycetes</taxon>
        <taxon>Micrococcales</taxon>
        <taxon>Microbacteriaceae</taxon>
        <taxon>Microbacterium</taxon>
    </lineage>
</organism>
<feature type="region of interest" description="Disordered" evidence="5">
    <location>
        <begin position="133"/>
        <end position="156"/>
    </location>
</feature>
<dbReference type="Gene3D" id="2.60.40.1220">
    <property type="match status" value="1"/>
</dbReference>
<name>A0ABU0TSA3_MICTR</name>
<evidence type="ECO:0000256" key="6">
    <source>
        <dbReference type="SAM" id="Phobius"/>
    </source>
</evidence>
<dbReference type="InterPro" id="IPR007348">
    <property type="entry name" value="CopC_dom"/>
</dbReference>
<evidence type="ECO:0000256" key="7">
    <source>
        <dbReference type="SAM" id="SignalP"/>
    </source>
</evidence>
<keyword evidence="10" id="KW-1185">Reference proteome</keyword>
<feature type="transmembrane region" description="Helical" evidence="6">
    <location>
        <begin position="177"/>
        <end position="197"/>
    </location>
</feature>
<keyword evidence="3 7" id="KW-0732">Signal</keyword>
<feature type="domain" description="CopC" evidence="8">
    <location>
        <begin position="36"/>
        <end position="130"/>
    </location>
</feature>
<proteinExistence type="predicted"/>
<keyword evidence="4" id="KW-0186">Copper</keyword>
<dbReference type="InterPro" id="IPR014756">
    <property type="entry name" value="Ig_E-set"/>
</dbReference>
<dbReference type="Pfam" id="PF04234">
    <property type="entry name" value="CopC"/>
    <property type="match status" value="1"/>
</dbReference>
<dbReference type="PANTHER" id="PTHR34820:SF4">
    <property type="entry name" value="INNER MEMBRANE PROTEIN YEBZ"/>
    <property type="match status" value="1"/>
</dbReference>
<dbReference type="PANTHER" id="PTHR34820">
    <property type="entry name" value="INNER MEMBRANE PROTEIN YEBZ"/>
    <property type="match status" value="1"/>
</dbReference>
<evidence type="ECO:0000256" key="4">
    <source>
        <dbReference type="ARBA" id="ARBA00023008"/>
    </source>
</evidence>
<gene>
    <name evidence="9" type="ORF">QE412_001117</name>
</gene>
<protein>
    <submittedName>
        <fullName evidence="9">Methionine-rich copper-binding protein CopC</fullName>
    </submittedName>
</protein>
<reference evidence="9 10" key="1">
    <citation type="submission" date="2023-07" db="EMBL/GenBank/DDBJ databases">
        <title>Functional and genomic diversity of the sorghum phyllosphere microbiome.</title>
        <authorList>
            <person name="Shade A."/>
        </authorList>
    </citation>
    <scope>NUCLEOTIDE SEQUENCE [LARGE SCALE GENOMIC DNA]</scope>
    <source>
        <strain evidence="9 10">SORGH_AS_1207</strain>
    </source>
</reference>
<keyword evidence="2" id="KW-0479">Metal-binding</keyword>
<evidence type="ECO:0000313" key="9">
    <source>
        <dbReference type="EMBL" id="MDQ1122544.1"/>
    </source>
</evidence>
<accession>A0ABU0TSA3</accession>
<feature type="compositionally biased region" description="Low complexity" evidence="5">
    <location>
        <begin position="147"/>
        <end position="156"/>
    </location>
</feature>
<dbReference type="RefSeq" id="WP_307481070.1">
    <property type="nucleotide sequence ID" value="NZ_JAUTBF010000001.1"/>
</dbReference>
<evidence type="ECO:0000259" key="8">
    <source>
        <dbReference type="Pfam" id="PF04234"/>
    </source>
</evidence>
<dbReference type="InterPro" id="IPR014755">
    <property type="entry name" value="Cu-Rt/internalin_Ig-like"/>
</dbReference>